<gene>
    <name evidence="2" type="ORF">NCTC10702_00011</name>
</gene>
<organism evidence="2 3">
    <name type="scientific">Staphylococcus aureus</name>
    <dbReference type="NCBI Taxonomy" id="1280"/>
    <lineage>
        <taxon>Bacteria</taxon>
        <taxon>Bacillati</taxon>
        <taxon>Bacillota</taxon>
        <taxon>Bacilli</taxon>
        <taxon>Bacillales</taxon>
        <taxon>Staphylococcaceae</taxon>
        <taxon>Staphylococcus</taxon>
    </lineage>
</organism>
<name>A0A380EA82_STAAU</name>
<proteinExistence type="predicted"/>
<accession>A0A380EA82</accession>
<protein>
    <submittedName>
        <fullName evidence="2">Uncharacterized protein</fullName>
    </submittedName>
</protein>
<evidence type="ECO:0000313" key="3">
    <source>
        <dbReference type="Proteomes" id="UP000254116"/>
    </source>
</evidence>
<evidence type="ECO:0000256" key="1">
    <source>
        <dbReference type="SAM" id="MobiDB-lite"/>
    </source>
</evidence>
<dbReference type="EMBL" id="UHBY01000001">
    <property type="protein sequence ID" value="SUL28395.1"/>
    <property type="molecule type" value="Genomic_DNA"/>
</dbReference>
<feature type="compositionally biased region" description="Basic and acidic residues" evidence="1">
    <location>
        <begin position="18"/>
        <end position="36"/>
    </location>
</feature>
<dbReference type="Proteomes" id="UP000254116">
    <property type="component" value="Unassembled WGS sequence"/>
</dbReference>
<feature type="region of interest" description="Disordered" evidence="1">
    <location>
        <begin position="18"/>
        <end position="43"/>
    </location>
</feature>
<sequence length="43" mass="5268">MNDVLEAALEKFIEEYSDSEKQEIRNQEKEENEQKLRRVKNKK</sequence>
<dbReference type="AlphaFoldDB" id="A0A380EA82"/>
<evidence type="ECO:0000313" key="2">
    <source>
        <dbReference type="EMBL" id="SUL28395.1"/>
    </source>
</evidence>
<reference evidence="2 3" key="1">
    <citation type="submission" date="2018-06" db="EMBL/GenBank/DDBJ databases">
        <authorList>
            <consortium name="Pathogen Informatics"/>
            <person name="Doyle S."/>
        </authorList>
    </citation>
    <scope>NUCLEOTIDE SEQUENCE [LARGE SCALE GENOMIC DNA]</scope>
    <source>
        <strain evidence="2 3">NCTC10702</strain>
    </source>
</reference>